<dbReference type="Gene3D" id="1.10.10.10">
    <property type="entry name" value="Winged helix-like DNA-binding domain superfamily/Winged helix DNA-binding domain"/>
    <property type="match status" value="1"/>
</dbReference>
<dbReference type="InterPro" id="IPR036388">
    <property type="entry name" value="WH-like_DNA-bd_sf"/>
</dbReference>
<dbReference type="GO" id="GO:0003723">
    <property type="term" value="F:RNA binding"/>
    <property type="evidence" value="ECO:0007669"/>
    <property type="project" value="InterPro"/>
</dbReference>
<protein>
    <submittedName>
        <fullName evidence="2">ANTAR domain-containing protein</fullName>
    </submittedName>
</protein>
<proteinExistence type="predicted"/>
<dbReference type="EMBL" id="JANLCK010000001">
    <property type="protein sequence ID" value="MCS5724673.1"/>
    <property type="molecule type" value="Genomic_DNA"/>
</dbReference>
<gene>
    <name evidence="2" type="ORF">N1028_02055</name>
</gene>
<evidence type="ECO:0000259" key="1">
    <source>
        <dbReference type="SMART" id="SM01012"/>
    </source>
</evidence>
<dbReference type="Pfam" id="PF03861">
    <property type="entry name" value="ANTAR"/>
    <property type="match status" value="1"/>
</dbReference>
<dbReference type="InterPro" id="IPR005561">
    <property type="entry name" value="ANTAR"/>
</dbReference>
<sequence>MSGLDVNAVYSLPLTIGTLRIGAVDLYAMATNTLTPTALVEACALAVMTATDVLRHALEHRHDAPGEDGPHSRREVHQATGMVIAQMRVNAADALLLIRAHAYASGRSVRETAADITARRITLQP</sequence>
<name>A0AA42BVN5_9MICO</name>
<feature type="domain" description="ANTAR" evidence="1">
    <location>
        <begin position="50"/>
        <end position="117"/>
    </location>
</feature>
<accession>A0AA42BVN5</accession>
<keyword evidence="3" id="KW-1185">Reference proteome</keyword>
<dbReference type="Proteomes" id="UP001165587">
    <property type="component" value="Unassembled WGS sequence"/>
</dbReference>
<evidence type="ECO:0000313" key="2">
    <source>
        <dbReference type="EMBL" id="MCS5724673.1"/>
    </source>
</evidence>
<dbReference type="RefSeq" id="WP_259525103.1">
    <property type="nucleotide sequence ID" value="NZ_JANLCK010000001.1"/>
</dbReference>
<organism evidence="2 3">
    <name type="scientific">Herbiconiux oxytropis</name>
    <dbReference type="NCBI Taxonomy" id="2970915"/>
    <lineage>
        <taxon>Bacteria</taxon>
        <taxon>Bacillati</taxon>
        <taxon>Actinomycetota</taxon>
        <taxon>Actinomycetes</taxon>
        <taxon>Micrococcales</taxon>
        <taxon>Microbacteriaceae</taxon>
        <taxon>Herbiconiux</taxon>
    </lineage>
</organism>
<comment type="caution">
    <text evidence="2">The sequence shown here is derived from an EMBL/GenBank/DDBJ whole genome shotgun (WGS) entry which is preliminary data.</text>
</comment>
<evidence type="ECO:0000313" key="3">
    <source>
        <dbReference type="Proteomes" id="UP001165587"/>
    </source>
</evidence>
<reference evidence="2" key="1">
    <citation type="submission" date="2022-08" db="EMBL/GenBank/DDBJ databases">
        <authorList>
            <person name="Deng Y."/>
            <person name="Han X.-F."/>
            <person name="Zhang Y.-Q."/>
        </authorList>
    </citation>
    <scope>NUCLEOTIDE SEQUENCE</scope>
    <source>
        <strain evidence="2">CPCC 203407</strain>
    </source>
</reference>
<dbReference type="SMART" id="SM01012">
    <property type="entry name" value="ANTAR"/>
    <property type="match status" value="1"/>
</dbReference>
<dbReference type="AlphaFoldDB" id="A0AA42BVN5"/>